<proteinExistence type="predicted"/>
<sequence length="675" mass="75916">MGDADADIDPATAALLEAVSKDSTMPPSPLHPETYPLQFDPGERRKGYYFTLVLVALVWSITPLCFLYVLWYVFVARHFTHPVAWVASTSVTVYAFIEVAFAAYLFYLGRKVQAPRPHSTDRLDTISDMFLRTLLAGRGFTPSPSGRARALSGAAIRDAQGRARAYSAASASAAGGGSAYGSAVKTPLSPGWFPHKMNLGLASPQIRRRTPLGGDDSSQDYLSAGAKHEEKEEKEIDELFDEYGEPRKLDADDPRAVEFREHVRMWFEQKPWDSLRKDDVLLWLAWAAFGVDLKEAQADPKRVRFLTRTYKMIEARTGTEFPEGRSGAKVMRQSMDPVNAVGRPFIIYAFANIVNWWIVHVMYPWRGARIYREGDIDLIVRIPPGWTPEKGRTERNALPIVYLHGLGFGMLQNHLLVHHLVDSLPTHPLLIPIPHYTSQAIFNRRFLRPWTRSEFTSAIKNACERWGFWTEGVDGAPDQGGVSMLSHSNGSVHHGWILKDIPSLTRRNTFVDPVVFCLWEGDVCYNFCYRKPSKPIELLLYYFIASEVGIANYIQRNFVWTDNTLFIEDIPHARDPTKTAFFIGGEDIIINAERTRLYLERNGVTTGLHWDPEAGHGDGLIGEARDRVVMYVGTGSTRGWEGWLTRGRRSHSVGRYERPPSPPDAAAATSNGAQS</sequence>
<dbReference type="SUPFAM" id="SSF53474">
    <property type="entry name" value="alpha/beta-Hydrolases"/>
    <property type="match status" value="1"/>
</dbReference>
<gene>
    <name evidence="3" type="ORF">LOC62_02G002058</name>
</gene>
<organism evidence="3 4">
    <name type="scientific">Vanrija pseudolonga</name>
    <dbReference type="NCBI Taxonomy" id="143232"/>
    <lineage>
        <taxon>Eukaryota</taxon>
        <taxon>Fungi</taxon>
        <taxon>Dikarya</taxon>
        <taxon>Basidiomycota</taxon>
        <taxon>Agaricomycotina</taxon>
        <taxon>Tremellomycetes</taxon>
        <taxon>Trichosporonales</taxon>
        <taxon>Trichosporonaceae</taxon>
        <taxon>Vanrija</taxon>
    </lineage>
</organism>
<accession>A0AAF0Y6E4</accession>
<feature type="transmembrane region" description="Helical" evidence="2">
    <location>
        <begin position="48"/>
        <end position="71"/>
    </location>
</feature>
<keyword evidence="4" id="KW-1185">Reference proteome</keyword>
<dbReference type="Proteomes" id="UP000827549">
    <property type="component" value="Chromosome 2"/>
</dbReference>
<dbReference type="InterPro" id="IPR029058">
    <property type="entry name" value="AB_hydrolase_fold"/>
</dbReference>
<feature type="region of interest" description="Disordered" evidence="1">
    <location>
        <begin position="651"/>
        <end position="675"/>
    </location>
</feature>
<dbReference type="PANTHER" id="PTHR37471:SF1">
    <property type="entry name" value="AB HYDROLASE-1 DOMAIN-CONTAINING PROTEIN"/>
    <property type="match status" value="1"/>
</dbReference>
<dbReference type="AlphaFoldDB" id="A0AAF0Y6E4"/>
<feature type="transmembrane region" description="Helical" evidence="2">
    <location>
        <begin position="345"/>
        <end position="365"/>
    </location>
</feature>
<dbReference type="EMBL" id="CP086715">
    <property type="protein sequence ID" value="WOO78511.1"/>
    <property type="molecule type" value="Genomic_DNA"/>
</dbReference>
<evidence type="ECO:0000313" key="4">
    <source>
        <dbReference type="Proteomes" id="UP000827549"/>
    </source>
</evidence>
<protein>
    <submittedName>
        <fullName evidence="3">Uncharacterized protein</fullName>
    </submittedName>
</protein>
<evidence type="ECO:0000256" key="1">
    <source>
        <dbReference type="SAM" id="MobiDB-lite"/>
    </source>
</evidence>
<feature type="transmembrane region" description="Helical" evidence="2">
    <location>
        <begin position="83"/>
        <end position="107"/>
    </location>
</feature>
<evidence type="ECO:0000256" key="2">
    <source>
        <dbReference type="SAM" id="Phobius"/>
    </source>
</evidence>
<keyword evidence="2" id="KW-0812">Transmembrane</keyword>
<feature type="region of interest" description="Disordered" evidence="1">
    <location>
        <begin position="207"/>
        <end position="233"/>
    </location>
</feature>
<reference evidence="3" key="1">
    <citation type="submission" date="2023-10" db="EMBL/GenBank/DDBJ databases">
        <authorList>
            <person name="Noh H."/>
        </authorList>
    </citation>
    <scope>NUCLEOTIDE SEQUENCE</scope>
    <source>
        <strain evidence="3">DUCC4014</strain>
    </source>
</reference>
<name>A0AAF0Y6E4_9TREE</name>
<keyword evidence="2" id="KW-1133">Transmembrane helix</keyword>
<dbReference type="RefSeq" id="XP_062624543.1">
    <property type="nucleotide sequence ID" value="XM_062768559.1"/>
</dbReference>
<dbReference type="GeneID" id="87805309"/>
<keyword evidence="2" id="KW-0472">Membrane</keyword>
<dbReference type="PANTHER" id="PTHR37471">
    <property type="entry name" value="UNNAMED PRODUCT"/>
    <property type="match status" value="1"/>
</dbReference>
<evidence type="ECO:0000313" key="3">
    <source>
        <dbReference type="EMBL" id="WOO78511.1"/>
    </source>
</evidence>